<sequence length="80" mass="8093">MSREPSYPQDAPIGVGKKAGSAKSGTPEGAKADLPPDAEKGDPNRAKQLMTGAAIGIGSAAIVAALLYANRSKRNDKGNS</sequence>
<evidence type="ECO:0000256" key="1">
    <source>
        <dbReference type="SAM" id="MobiDB-lite"/>
    </source>
</evidence>
<comment type="caution">
    <text evidence="3">The sequence shown here is derived from an EMBL/GenBank/DDBJ whole genome shotgun (WGS) entry which is preliminary data.</text>
</comment>
<dbReference type="Proteomes" id="UP001259572">
    <property type="component" value="Unassembled WGS sequence"/>
</dbReference>
<keyword evidence="2" id="KW-0472">Membrane</keyword>
<keyword evidence="2" id="KW-1133">Transmembrane helix</keyword>
<evidence type="ECO:0008006" key="5">
    <source>
        <dbReference type="Google" id="ProtNLM"/>
    </source>
</evidence>
<proteinExistence type="predicted"/>
<feature type="region of interest" description="Disordered" evidence="1">
    <location>
        <begin position="1"/>
        <end position="47"/>
    </location>
</feature>
<organism evidence="3 4">
    <name type="scientific">Sphingosinicella rhizophila</name>
    <dbReference type="NCBI Taxonomy" id="3050082"/>
    <lineage>
        <taxon>Bacteria</taxon>
        <taxon>Pseudomonadati</taxon>
        <taxon>Pseudomonadota</taxon>
        <taxon>Alphaproteobacteria</taxon>
        <taxon>Sphingomonadales</taxon>
        <taxon>Sphingosinicellaceae</taxon>
        <taxon>Sphingosinicella</taxon>
    </lineage>
</organism>
<keyword evidence="4" id="KW-1185">Reference proteome</keyword>
<feature type="transmembrane region" description="Helical" evidence="2">
    <location>
        <begin position="49"/>
        <end position="69"/>
    </location>
</feature>
<feature type="compositionally biased region" description="Low complexity" evidence="1">
    <location>
        <begin position="16"/>
        <end position="25"/>
    </location>
</feature>
<evidence type="ECO:0000313" key="3">
    <source>
        <dbReference type="EMBL" id="MDT9597594.1"/>
    </source>
</evidence>
<dbReference type="RefSeq" id="WP_315722943.1">
    <property type="nucleotide sequence ID" value="NZ_JAVUPU010000001.1"/>
</dbReference>
<reference evidence="3 4" key="1">
    <citation type="submission" date="2023-05" db="EMBL/GenBank/DDBJ databases">
        <authorList>
            <person name="Guo Y."/>
        </authorList>
    </citation>
    <scope>NUCLEOTIDE SEQUENCE [LARGE SCALE GENOMIC DNA]</scope>
    <source>
        <strain evidence="3 4">GR2756</strain>
    </source>
</reference>
<evidence type="ECO:0000313" key="4">
    <source>
        <dbReference type="Proteomes" id="UP001259572"/>
    </source>
</evidence>
<evidence type="ECO:0000256" key="2">
    <source>
        <dbReference type="SAM" id="Phobius"/>
    </source>
</evidence>
<gene>
    <name evidence="3" type="ORF">RQX22_01345</name>
</gene>
<accession>A0ABU3Q2E6</accession>
<protein>
    <recommendedName>
        <fullName evidence="5">Isopropylmalate isomerase</fullName>
    </recommendedName>
</protein>
<keyword evidence="2" id="KW-0812">Transmembrane</keyword>
<name>A0ABU3Q2E6_9SPHN</name>
<dbReference type="EMBL" id="JAVUPU010000001">
    <property type="protein sequence ID" value="MDT9597594.1"/>
    <property type="molecule type" value="Genomic_DNA"/>
</dbReference>